<dbReference type="EMBL" id="JBHRSV010000028">
    <property type="protein sequence ID" value="MFC2927165.1"/>
    <property type="molecule type" value="Genomic_DNA"/>
</dbReference>
<proteinExistence type="predicted"/>
<keyword evidence="4" id="KW-1185">Reference proteome</keyword>
<reference evidence="4" key="1">
    <citation type="journal article" date="2019" name="Int. J. Syst. Evol. Microbiol.">
        <title>The Global Catalogue of Microorganisms (GCM) 10K type strain sequencing project: providing services to taxonomists for standard genome sequencing and annotation.</title>
        <authorList>
            <consortium name="The Broad Institute Genomics Platform"/>
            <consortium name="The Broad Institute Genome Sequencing Center for Infectious Disease"/>
            <person name="Wu L."/>
            <person name="Ma J."/>
        </authorList>
    </citation>
    <scope>NUCLEOTIDE SEQUENCE [LARGE SCALE GENOMIC DNA]</scope>
    <source>
        <strain evidence="4">KCTC 52487</strain>
    </source>
</reference>
<evidence type="ECO:0000313" key="3">
    <source>
        <dbReference type="EMBL" id="MFC2927165.1"/>
    </source>
</evidence>
<dbReference type="RefSeq" id="WP_343163149.1">
    <property type="nucleotide sequence ID" value="NZ_JBHRSV010000028.1"/>
</dbReference>
<name>A0ABV7A0K0_9PROT</name>
<feature type="region of interest" description="Disordered" evidence="1">
    <location>
        <begin position="113"/>
        <end position="133"/>
    </location>
</feature>
<evidence type="ECO:0008006" key="5">
    <source>
        <dbReference type="Google" id="ProtNLM"/>
    </source>
</evidence>
<evidence type="ECO:0000256" key="1">
    <source>
        <dbReference type="SAM" id="MobiDB-lite"/>
    </source>
</evidence>
<protein>
    <recommendedName>
        <fullName evidence="5">DUF2946 domain-containing protein</fullName>
    </recommendedName>
</protein>
<evidence type="ECO:0000256" key="2">
    <source>
        <dbReference type="SAM" id="SignalP"/>
    </source>
</evidence>
<gene>
    <name evidence="3" type="ORF">ACFOOR_13700</name>
</gene>
<evidence type="ECO:0000313" key="4">
    <source>
        <dbReference type="Proteomes" id="UP001595379"/>
    </source>
</evidence>
<accession>A0ABV7A0K0</accession>
<feature type="signal peptide" evidence="2">
    <location>
        <begin position="1"/>
        <end position="23"/>
    </location>
</feature>
<organism evidence="3 4">
    <name type="scientific">Hyphobacterium vulgare</name>
    <dbReference type="NCBI Taxonomy" id="1736751"/>
    <lineage>
        <taxon>Bacteria</taxon>
        <taxon>Pseudomonadati</taxon>
        <taxon>Pseudomonadota</taxon>
        <taxon>Alphaproteobacteria</taxon>
        <taxon>Maricaulales</taxon>
        <taxon>Maricaulaceae</taxon>
        <taxon>Hyphobacterium</taxon>
    </lineage>
</organism>
<sequence>MNRPFANLRAALAPLFLVLALLGAGTRALTPDGYMPSTDGGWLSVRICSGIEPAFLEINLETGETRTPKAPDHDRDGAPCAFSAGTAPVLAVDAQYLPLPSISDTADLAPLQPAAPDTIRLRPAGNRDPPRLI</sequence>
<comment type="caution">
    <text evidence="3">The sequence shown here is derived from an EMBL/GenBank/DDBJ whole genome shotgun (WGS) entry which is preliminary data.</text>
</comment>
<dbReference type="Proteomes" id="UP001595379">
    <property type="component" value="Unassembled WGS sequence"/>
</dbReference>
<feature type="chain" id="PRO_5047145264" description="DUF2946 domain-containing protein" evidence="2">
    <location>
        <begin position="24"/>
        <end position="133"/>
    </location>
</feature>
<keyword evidence="2" id="KW-0732">Signal</keyword>